<evidence type="ECO:0000259" key="1">
    <source>
        <dbReference type="SMART" id="SM01321"/>
    </source>
</evidence>
<dbReference type="GO" id="GO:0004803">
    <property type="term" value="F:transposase activity"/>
    <property type="evidence" value="ECO:0007669"/>
    <property type="project" value="InterPro"/>
</dbReference>
<sequence length="253" mass="30144">MPRVARIKSKSKIYHIMIRGINQQNIFSVDEDYEKFMAILVRYHKKSEYEIYAYCLMGNHVHLLIKEGRETLSNTMKRIGTSYVSWYNWQYNRKGHLFQGRYKSEPVEDDAYFLTVLRYIHQNPLKAGLADDIASYQWSSYTEYISQPKIVDIEFVLKMFHQERDKSIDRFERFNQEPNNDQCLEITAKRETLSDKEVRHLVLSKFHIELVTLQNTHTITQDKVLKYLKELDGCSLRQVSRLTGLTINKIFKI</sequence>
<dbReference type="EMBL" id="LGGX01000053">
    <property type="protein sequence ID" value="KUK85617.1"/>
    <property type="molecule type" value="Genomic_DNA"/>
</dbReference>
<dbReference type="Gene3D" id="3.30.70.1290">
    <property type="entry name" value="Transposase IS200-like"/>
    <property type="match status" value="1"/>
</dbReference>
<proteinExistence type="predicted"/>
<dbReference type="InterPro" id="IPR036515">
    <property type="entry name" value="Transposase_17_sf"/>
</dbReference>
<dbReference type="Proteomes" id="UP000053467">
    <property type="component" value="Unassembled WGS sequence"/>
</dbReference>
<gene>
    <name evidence="2" type="ORF">XE03_1968</name>
</gene>
<dbReference type="InterPro" id="IPR002686">
    <property type="entry name" value="Transposase_17"/>
</dbReference>
<accession>A0A117M5L7</accession>
<dbReference type="GO" id="GO:0003677">
    <property type="term" value="F:DNA binding"/>
    <property type="evidence" value="ECO:0007669"/>
    <property type="project" value="InterPro"/>
</dbReference>
<protein>
    <recommendedName>
        <fullName evidence="1">Transposase IS200-like domain-containing protein</fullName>
    </recommendedName>
</protein>
<dbReference type="PATRIC" id="fig|1635277.3.peg.1302"/>
<dbReference type="AlphaFoldDB" id="A0A117M5L7"/>
<dbReference type="GO" id="GO:0006313">
    <property type="term" value="P:DNA transposition"/>
    <property type="evidence" value="ECO:0007669"/>
    <property type="project" value="InterPro"/>
</dbReference>
<dbReference type="Pfam" id="PF01797">
    <property type="entry name" value="Y1_Tnp"/>
    <property type="match status" value="1"/>
</dbReference>
<name>A0A117M5L7_UNCT6</name>
<reference evidence="3" key="1">
    <citation type="journal article" date="2015" name="MBio">
        <title>Genome-Resolved Metagenomic Analysis Reveals Roles for Candidate Phyla and Other Microbial Community Members in Biogeochemical Transformations in Oil Reservoirs.</title>
        <authorList>
            <person name="Hu P."/>
            <person name="Tom L."/>
            <person name="Singh A."/>
            <person name="Thomas B.C."/>
            <person name="Baker B.J."/>
            <person name="Piceno Y.M."/>
            <person name="Andersen G.L."/>
            <person name="Banfield J.F."/>
        </authorList>
    </citation>
    <scope>NUCLEOTIDE SEQUENCE [LARGE SCALE GENOMIC DNA]</scope>
</reference>
<evidence type="ECO:0000313" key="3">
    <source>
        <dbReference type="Proteomes" id="UP000053467"/>
    </source>
</evidence>
<evidence type="ECO:0000313" key="2">
    <source>
        <dbReference type="EMBL" id="KUK85617.1"/>
    </source>
</evidence>
<feature type="domain" description="Transposase IS200-like" evidence="1">
    <location>
        <begin position="9"/>
        <end position="123"/>
    </location>
</feature>
<dbReference type="PANTHER" id="PTHR34322">
    <property type="entry name" value="TRANSPOSASE, Y1_TNP DOMAIN-CONTAINING"/>
    <property type="match status" value="1"/>
</dbReference>
<dbReference type="PANTHER" id="PTHR34322:SF2">
    <property type="entry name" value="TRANSPOSASE IS200-LIKE DOMAIN-CONTAINING PROTEIN"/>
    <property type="match status" value="1"/>
</dbReference>
<dbReference type="SMART" id="SM01321">
    <property type="entry name" value="Y1_Tnp"/>
    <property type="match status" value="1"/>
</dbReference>
<dbReference type="SUPFAM" id="SSF143422">
    <property type="entry name" value="Transposase IS200-like"/>
    <property type="match status" value="1"/>
</dbReference>
<organism evidence="2 3">
    <name type="scientific">candidate division TA06 bacterium 34_109</name>
    <dbReference type="NCBI Taxonomy" id="1635277"/>
    <lineage>
        <taxon>Bacteria</taxon>
        <taxon>Bacteria division TA06</taxon>
    </lineage>
</organism>
<comment type="caution">
    <text evidence="2">The sequence shown here is derived from an EMBL/GenBank/DDBJ whole genome shotgun (WGS) entry which is preliminary data.</text>
</comment>